<sequence length="748" mass="84819">MPEKETSFELENRQHTCRPSTIETRRKHVVCVRKACKHYGSKENKIIVLNDLDMTVPKGTIYGLLGSSGCGKTTLLNCIIGRMKLNAGELWVLGGSPGTKGSELPGPRIGYMPQKIELFTEFTIRETMKYFGWIARMTANQIEDRLRFLTDLLKLPEDNQTIKALSGGQQRRVSLAVVLLHEADLLILDEPTVGLDPVLRETIWNHLRDITKDGTTTVIITTHYIEETRHAHLIGFLRGGYIVAEESPSSILNRFALDSLEEVFLKLSIMQNMHHRRRTIPSQFMTDGCAMPSKVSNDPVDDSGSEISSDFGDGIFTEKYEKRFSLVRKLSTLKLTNNNCEPKVTDYLIRMNFLHLKALIWKNFLWHWRNWPLMLPIIAMPVLSFALFYVTIGHAPAVINVAIFNQEDGNNSCGIMQCNSTTLGCHYLKYLRDERITMIPYSSQSKAINSVITGLTHGSIIIQHNYSSAIRRRLQNWLRPNEWDLRFSTIDVYRDSSAKGIAMYLDFYLVKSFFRFAMDYLESCDINKDVVKIPFKWNNPVYGNEENDFTEFAVPGIISSTAFFFAATLTAVTLLIEKNEGIFERSLVMGVTPIELLISHIISESTLMLVQVFSLVICGISLFHMTLRGSTVLVMSLVTLIGFCGMWFGFALSSACKRDLTATYILLGAYFLMIVMCGIMWPIEGMIYELRMVTVILPLTSPVESLRSIMQRGWGLFEPTVYNGCITISAWTLLFIIISVVVLKFKKA</sequence>
<feature type="transmembrane region" description="Helical" evidence="7">
    <location>
        <begin position="664"/>
        <end position="683"/>
    </location>
</feature>
<dbReference type="SUPFAM" id="SSF52540">
    <property type="entry name" value="P-loop containing nucleoside triphosphate hydrolases"/>
    <property type="match status" value="1"/>
</dbReference>
<dbReference type="EMBL" id="JAVRBK010000001">
    <property type="protein sequence ID" value="KAK5650287.1"/>
    <property type="molecule type" value="Genomic_DNA"/>
</dbReference>
<dbReference type="PROSITE" id="PS51012">
    <property type="entry name" value="ABC_TM2"/>
    <property type="match status" value="1"/>
</dbReference>
<dbReference type="Pfam" id="PF00005">
    <property type="entry name" value="ABC_tran"/>
    <property type="match status" value="1"/>
</dbReference>
<dbReference type="AlphaFoldDB" id="A0AAN7ZPM2"/>
<dbReference type="PROSITE" id="PS50893">
    <property type="entry name" value="ABC_TRANSPORTER_2"/>
    <property type="match status" value="1"/>
</dbReference>
<keyword evidence="2 7" id="KW-0812">Transmembrane</keyword>
<dbReference type="InterPro" id="IPR003439">
    <property type="entry name" value="ABC_transporter-like_ATP-bd"/>
</dbReference>
<dbReference type="InterPro" id="IPR003593">
    <property type="entry name" value="AAA+_ATPase"/>
</dbReference>
<reference evidence="10 11" key="1">
    <citation type="journal article" date="2024" name="Insects">
        <title>An Improved Chromosome-Level Genome Assembly of the Firefly Pyrocoelia pectoralis.</title>
        <authorList>
            <person name="Fu X."/>
            <person name="Meyer-Rochow V.B."/>
            <person name="Ballantyne L."/>
            <person name="Zhu X."/>
        </authorList>
    </citation>
    <scope>NUCLEOTIDE SEQUENCE [LARGE SCALE GENOMIC DNA]</scope>
    <source>
        <strain evidence="10">XCY_ONT2</strain>
    </source>
</reference>
<feature type="transmembrane region" description="Helical" evidence="7">
    <location>
        <begin position="633"/>
        <end position="652"/>
    </location>
</feature>
<keyword evidence="5 7" id="KW-1133">Transmembrane helix</keyword>
<dbReference type="InterPro" id="IPR047817">
    <property type="entry name" value="ABC2_TM_bact-type"/>
</dbReference>
<evidence type="ECO:0000256" key="3">
    <source>
        <dbReference type="ARBA" id="ARBA00022741"/>
    </source>
</evidence>
<dbReference type="GO" id="GO:0140359">
    <property type="term" value="F:ABC-type transporter activity"/>
    <property type="evidence" value="ECO:0007669"/>
    <property type="project" value="InterPro"/>
</dbReference>
<dbReference type="PROSITE" id="PS00211">
    <property type="entry name" value="ABC_TRANSPORTER_1"/>
    <property type="match status" value="1"/>
</dbReference>
<evidence type="ECO:0000259" key="9">
    <source>
        <dbReference type="PROSITE" id="PS51012"/>
    </source>
</evidence>
<accession>A0AAN7ZPM2</accession>
<keyword evidence="6 7" id="KW-0472">Membrane</keyword>
<comment type="subcellular location">
    <subcellularLocation>
        <location evidence="1">Membrane</location>
        <topology evidence="1">Multi-pass membrane protein</topology>
    </subcellularLocation>
</comment>
<gene>
    <name evidence="10" type="ORF">RI129_001316</name>
</gene>
<keyword evidence="3" id="KW-0547">Nucleotide-binding</keyword>
<dbReference type="GO" id="GO:0005524">
    <property type="term" value="F:ATP binding"/>
    <property type="evidence" value="ECO:0007669"/>
    <property type="project" value="UniProtKB-KW"/>
</dbReference>
<evidence type="ECO:0000259" key="8">
    <source>
        <dbReference type="PROSITE" id="PS50893"/>
    </source>
</evidence>
<dbReference type="InterPro" id="IPR027417">
    <property type="entry name" value="P-loop_NTPase"/>
</dbReference>
<protein>
    <recommendedName>
        <fullName evidence="12">ABC transporter G family member 23</fullName>
    </recommendedName>
</protein>
<dbReference type="Gene3D" id="3.40.50.300">
    <property type="entry name" value="P-loop containing nucleotide triphosphate hydrolases"/>
    <property type="match status" value="1"/>
</dbReference>
<feature type="domain" description="ABC transporter" evidence="8">
    <location>
        <begin position="24"/>
        <end position="264"/>
    </location>
</feature>
<dbReference type="InterPro" id="IPR017871">
    <property type="entry name" value="ABC_transporter-like_CS"/>
</dbReference>
<dbReference type="Proteomes" id="UP001329430">
    <property type="component" value="Chromosome 1"/>
</dbReference>
<evidence type="ECO:0000313" key="11">
    <source>
        <dbReference type="Proteomes" id="UP001329430"/>
    </source>
</evidence>
<evidence type="ECO:0000313" key="10">
    <source>
        <dbReference type="EMBL" id="KAK5650287.1"/>
    </source>
</evidence>
<evidence type="ECO:0008006" key="12">
    <source>
        <dbReference type="Google" id="ProtNLM"/>
    </source>
</evidence>
<keyword evidence="4" id="KW-0067">ATP-binding</keyword>
<dbReference type="SMART" id="SM00382">
    <property type="entry name" value="AAA"/>
    <property type="match status" value="1"/>
</dbReference>
<dbReference type="PANTHER" id="PTHR43038">
    <property type="entry name" value="ATP-BINDING CASSETTE, SUB-FAMILY H, MEMBER 1"/>
    <property type="match status" value="1"/>
</dbReference>
<evidence type="ECO:0000256" key="7">
    <source>
        <dbReference type="SAM" id="Phobius"/>
    </source>
</evidence>
<dbReference type="GO" id="GO:0016887">
    <property type="term" value="F:ATP hydrolysis activity"/>
    <property type="evidence" value="ECO:0007669"/>
    <property type="project" value="InterPro"/>
</dbReference>
<name>A0AAN7ZPM2_9COLE</name>
<keyword evidence="11" id="KW-1185">Reference proteome</keyword>
<feature type="transmembrane region" description="Helical" evidence="7">
    <location>
        <begin position="552"/>
        <end position="576"/>
    </location>
</feature>
<proteinExistence type="predicted"/>
<evidence type="ECO:0000256" key="2">
    <source>
        <dbReference type="ARBA" id="ARBA00022692"/>
    </source>
</evidence>
<evidence type="ECO:0000256" key="4">
    <source>
        <dbReference type="ARBA" id="ARBA00022840"/>
    </source>
</evidence>
<evidence type="ECO:0000256" key="1">
    <source>
        <dbReference type="ARBA" id="ARBA00004141"/>
    </source>
</evidence>
<dbReference type="CDD" id="cd03230">
    <property type="entry name" value="ABC_DR_subfamily_A"/>
    <property type="match status" value="1"/>
</dbReference>
<feature type="transmembrane region" description="Helical" evidence="7">
    <location>
        <begin position="721"/>
        <end position="743"/>
    </location>
</feature>
<dbReference type="InterPro" id="IPR013525">
    <property type="entry name" value="ABC2_TM"/>
</dbReference>
<dbReference type="Pfam" id="PF12698">
    <property type="entry name" value="ABC2_membrane_3"/>
    <property type="match status" value="1"/>
</dbReference>
<evidence type="ECO:0000256" key="5">
    <source>
        <dbReference type="ARBA" id="ARBA00022989"/>
    </source>
</evidence>
<comment type="caution">
    <text evidence="10">The sequence shown here is derived from an EMBL/GenBank/DDBJ whole genome shotgun (WGS) entry which is preliminary data.</text>
</comment>
<feature type="domain" description="ABC transmembrane type-2" evidence="9">
    <location>
        <begin position="498"/>
        <end position="746"/>
    </location>
</feature>
<organism evidence="10 11">
    <name type="scientific">Pyrocoelia pectoralis</name>
    <dbReference type="NCBI Taxonomy" id="417401"/>
    <lineage>
        <taxon>Eukaryota</taxon>
        <taxon>Metazoa</taxon>
        <taxon>Ecdysozoa</taxon>
        <taxon>Arthropoda</taxon>
        <taxon>Hexapoda</taxon>
        <taxon>Insecta</taxon>
        <taxon>Pterygota</taxon>
        <taxon>Neoptera</taxon>
        <taxon>Endopterygota</taxon>
        <taxon>Coleoptera</taxon>
        <taxon>Polyphaga</taxon>
        <taxon>Elateriformia</taxon>
        <taxon>Elateroidea</taxon>
        <taxon>Lampyridae</taxon>
        <taxon>Lampyrinae</taxon>
        <taxon>Pyrocoelia</taxon>
    </lineage>
</organism>
<dbReference type="PANTHER" id="PTHR43038:SF5">
    <property type="entry name" value="RE14039P"/>
    <property type="match status" value="1"/>
</dbReference>
<evidence type="ECO:0000256" key="6">
    <source>
        <dbReference type="ARBA" id="ARBA00023136"/>
    </source>
</evidence>
<feature type="transmembrane region" description="Helical" evidence="7">
    <location>
        <begin position="607"/>
        <end position="627"/>
    </location>
</feature>
<dbReference type="GO" id="GO:0016020">
    <property type="term" value="C:membrane"/>
    <property type="evidence" value="ECO:0007669"/>
    <property type="project" value="UniProtKB-SubCell"/>
</dbReference>